<evidence type="ECO:0000256" key="1">
    <source>
        <dbReference type="ARBA" id="ARBA00004496"/>
    </source>
</evidence>
<dbReference type="InterPro" id="IPR036388">
    <property type="entry name" value="WH-like_DNA-bd_sf"/>
</dbReference>
<evidence type="ECO:0000313" key="6">
    <source>
        <dbReference type="EMBL" id="GGJ32050.1"/>
    </source>
</evidence>
<accession>A0ABQ2CZI8</accession>
<evidence type="ECO:0000256" key="5">
    <source>
        <dbReference type="HAMAP-Rule" id="MF_01114"/>
    </source>
</evidence>
<dbReference type="RefSeq" id="WP_189002334.1">
    <property type="nucleotide sequence ID" value="NZ_BMOD01000005.1"/>
</dbReference>
<reference evidence="7" key="1">
    <citation type="journal article" date="2019" name="Int. J. Syst. Evol. Microbiol.">
        <title>The Global Catalogue of Microorganisms (GCM) 10K type strain sequencing project: providing services to taxonomists for standard genome sequencing and annotation.</title>
        <authorList>
            <consortium name="The Broad Institute Genomics Platform"/>
            <consortium name="The Broad Institute Genome Sequencing Center for Infectious Disease"/>
            <person name="Wu L."/>
            <person name="Ma J."/>
        </authorList>
    </citation>
    <scope>NUCLEOTIDE SEQUENCE [LARGE SCALE GENOMIC DNA]</scope>
    <source>
        <strain evidence="7">JCM 14370</strain>
    </source>
</reference>
<dbReference type="Proteomes" id="UP000632222">
    <property type="component" value="Unassembled WGS sequence"/>
</dbReference>
<dbReference type="Gene3D" id="1.10.10.10">
    <property type="entry name" value="Winged helix-like DNA-binding domain superfamily/Winged helix DNA-binding domain"/>
    <property type="match status" value="1"/>
</dbReference>
<proteinExistence type="inferred from homology"/>
<evidence type="ECO:0000256" key="2">
    <source>
        <dbReference type="ARBA" id="ARBA00009695"/>
    </source>
</evidence>
<dbReference type="PANTHER" id="PTHR33602:SF1">
    <property type="entry name" value="REGULATORY PROTEIN RECX FAMILY PROTEIN"/>
    <property type="match status" value="1"/>
</dbReference>
<keyword evidence="7" id="KW-1185">Reference proteome</keyword>
<comment type="function">
    <text evidence="5">Modulates RecA activity.</text>
</comment>
<dbReference type="HAMAP" id="MF_01114">
    <property type="entry name" value="RecX"/>
    <property type="match status" value="1"/>
</dbReference>
<comment type="subcellular location">
    <subcellularLocation>
        <location evidence="1 5">Cytoplasm</location>
    </subcellularLocation>
</comment>
<sequence>MENQNPVKHVELEQLKAYAFRALAQKQLSEHELRTRLIRRGATPEQSDALIELLKSYGYLNDQEVARTLARKRGVGRGYIQQKLYEKGVKANAKTLRDDESEEQELRDLMERNLQKWQRDGEKGFRRAVGFLVRRGFEYGKVLKLLKEEFQLDIADLDG</sequence>
<evidence type="ECO:0000256" key="3">
    <source>
        <dbReference type="ARBA" id="ARBA00018111"/>
    </source>
</evidence>
<comment type="similarity">
    <text evidence="2 5">Belongs to the RecX family.</text>
</comment>
<protein>
    <recommendedName>
        <fullName evidence="3 5">Regulatory protein RecX</fullName>
    </recommendedName>
</protein>
<keyword evidence="4 5" id="KW-0963">Cytoplasm</keyword>
<gene>
    <name evidence="5" type="primary">recX</name>
    <name evidence="6" type="ORF">GCM10008938_17810</name>
</gene>
<dbReference type="EMBL" id="BMOD01000005">
    <property type="protein sequence ID" value="GGJ32050.1"/>
    <property type="molecule type" value="Genomic_DNA"/>
</dbReference>
<dbReference type="PANTHER" id="PTHR33602">
    <property type="entry name" value="REGULATORY PROTEIN RECX FAMILY PROTEIN"/>
    <property type="match status" value="1"/>
</dbReference>
<comment type="caution">
    <text evidence="6">The sequence shown here is derived from an EMBL/GenBank/DDBJ whole genome shotgun (WGS) entry which is preliminary data.</text>
</comment>
<evidence type="ECO:0000313" key="7">
    <source>
        <dbReference type="Proteomes" id="UP000632222"/>
    </source>
</evidence>
<name>A0ABQ2CZI8_9DEIO</name>
<organism evidence="6 7">
    <name type="scientific">Deinococcus roseus</name>
    <dbReference type="NCBI Taxonomy" id="392414"/>
    <lineage>
        <taxon>Bacteria</taxon>
        <taxon>Thermotogati</taxon>
        <taxon>Deinococcota</taxon>
        <taxon>Deinococci</taxon>
        <taxon>Deinococcales</taxon>
        <taxon>Deinococcaceae</taxon>
        <taxon>Deinococcus</taxon>
    </lineage>
</organism>
<evidence type="ECO:0000256" key="4">
    <source>
        <dbReference type="ARBA" id="ARBA00022490"/>
    </source>
</evidence>
<dbReference type="InterPro" id="IPR003783">
    <property type="entry name" value="Regulatory_RecX"/>
</dbReference>